<dbReference type="OrthoDB" id="9783842at2"/>
<dbReference type="CDD" id="cd07187">
    <property type="entry name" value="YvcK_like"/>
    <property type="match status" value="1"/>
</dbReference>
<evidence type="ECO:0000313" key="5">
    <source>
        <dbReference type="Proteomes" id="UP000237684"/>
    </source>
</evidence>
<dbReference type="NCBIfam" id="TIGR01826">
    <property type="entry name" value="CofD_related"/>
    <property type="match status" value="1"/>
</dbReference>
<dbReference type="Pfam" id="PF01933">
    <property type="entry name" value="CofD"/>
    <property type="match status" value="1"/>
</dbReference>
<comment type="function">
    <text evidence="2">Required for morphogenesis under gluconeogenic growth conditions.</text>
</comment>
<feature type="transmembrane region" description="Helical" evidence="3">
    <location>
        <begin position="81"/>
        <end position="100"/>
    </location>
</feature>
<dbReference type="InterPro" id="IPR010119">
    <property type="entry name" value="Gluconeogen_factor"/>
</dbReference>
<reference evidence="4 5" key="1">
    <citation type="journal article" date="2018" name="Syst. Appl. Microbiol.">
        <title>Abditibacterium utsteinense sp. nov., the first cultivated member of candidate phylum FBP, isolated from ice-free Antarctic soil samples.</title>
        <authorList>
            <person name="Tahon G."/>
            <person name="Tytgat B."/>
            <person name="Lebbe L."/>
            <person name="Carlier A."/>
            <person name="Willems A."/>
        </authorList>
    </citation>
    <scope>NUCLEOTIDE SEQUENCE [LARGE SCALE GENOMIC DNA]</scope>
    <source>
        <strain evidence="4 5">LMG 29911</strain>
    </source>
</reference>
<dbReference type="PANTHER" id="PTHR30135">
    <property type="entry name" value="UNCHARACTERIZED PROTEIN YVCK-RELATED"/>
    <property type="match status" value="1"/>
</dbReference>
<comment type="caution">
    <text evidence="4">The sequence shown here is derived from an EMBL/GenBank/DDBJ whole genome shotgun (WGS) entry which is preliminary data.</text>
</comment>
<dbReference type="PANTHER" id="PTHR30135:SF3">
    <property type="entry name" value="GLUCONEOGENESIS FACTOR-RELATED"/>
    <property type="match status" value="1"/>
</dbReference>
<dbReference type="InterPro" id="IPR038136">
    <property type="entry name" value="CofD-like_dom_sf"/>
</dbReference>
<dbReference type="HAMAP" id="MF_00973">
    <property type="entry name" value="Gluconeogen_factor"/>
    <property type="match status" value="1"/>
</dbReference>
<dbReference type="AlphaFoldDB" id="A0A2S8SQN5"/>
<protein>
    <recommendedName>
        <fullName evidence="2">Putative gluconeogenesis factor</fullName>
    </recommendedName>
</protein>
<organism evidence="4 5">
    <name type="scientific">Abditibacterium utsteinense</name>
    <dbReference type="NCBI Taxonomy" id="1960156"/>
    <lineage>
        <taxon>Bacteria</taxon>
        <taxon>Pseudomonadati</taxon>
        <taxon>Abditibacteriota</taxon>
        <taxon>Abditibacteriia</taxon>
        <taxon>Abditibacteriales</taxon>
        <taxon>Abditibacteriaceae</taxon>
        <taxon>Abditibacterium</taxon>
    </lineage>
</organism>
<dbReference type="RefSeq" id="WP_106380710.1">
    <property type="nucleotide sequence ID" value="NZ_NIGF01000015.1"/>
</dbReference>
<comment type="subcellular location">
    <subcellularLocation>
        <location evidence="2">Cytoplasm</location>
    </subcellularLocation>
</comment>
<gene>
    <name evidence="4" type="ORF">B1R32_11527</name>
</gene>
<keyword evidence="3" id="KW-1133">Transmembrane helix</keyword>
<dbReference type="EMBL" id="NIGF01000015">
    <property type="protein sequence ID" value="PQV63121.1"/>
    <property type="molecule type" value="Genomic_DNA"/>
</dbReference>
<keyword evidence="3" id="KW-0472">Membrane</keyword>
<dbReference type="GO" id="GO:0008360">
    <property type="term" value="P:regulation of cell shape"/>
    <property type="evidence" value="ECO:0007669"/>
    <property type="project" value="UniProtKB-UniRule"/>
</dbReference>
<keyword evidence="1 2" id="KW-0963">Cytoplasm</keyword>
<keyword evidence="5" id="KW-1185">Reference proteome</keyword>
<evidence type="ECO:0000256" key="3">
    <source>
        <dbReference type="SAM" id="Phobius"/>
    </source>
</evidence>
<feature type="transmembrane region" description="Helical" evidence="3">
    <location>
        <begin position="37"/>
        <end position="61"/>
    </location>
</feature>
<name>A0A2S8SQN5_9BACT</name>
<evidence type="ECO:0000256" key="1">
    <source>
        <dbReference type="ARBA" id="ARBA00022490"/>
    </source>
</evidence>
<dbReference type="Proteomes" id="UP000237684">
    <property type="component" value="Unassembled WGS sequence"/>
</dbReference>
<evidence type="ECO:0000256" key="2">
    <source>
        <dbReference type="HAMAP-Rule" id="MF_00973"/>
    </source>
</evidence>
<keyword evidence="3" id="KW-0812">Transmembrane</keyword>
<accession>A0A2S8SQN5</accession>
<comment type="similarity">
    <text evidence="2">Belongs to the gluconeogenesis factor family.</text>
</comment>
<dbReference type="GO" id="GO:0005737">
    <property type="term" value="C:cytoplasm"/>
    <property type="evidence" value="ECO:0007669"/>
    <property type="project" value="UniProtKB-SubCell"/>
</dbReference>
<dbReference type="InParanoid" id="A0A2S8SQN5"/>
<dbReference type="GO" id="GO:0043743">
    <property type="term" value="F:LPPG:FO 2-phospho-L-lactate transferase activity"/>
    <property type="evidence" value="ECO:0007669"/>
    <property type="project" value="InterPro"/>
</dbReference>
<dbReference type="FunCoup" id="A0A2S8SQN5">
    <property type="interactions" value="60"/>
</dbReference>
<dbReference type="Gene3D" id="3.40.50.10680">
    <property type="entry name" value="CofD-like domains"/>
    <property type="match status" value="1"/>
</dbReference>
<dbReference type="InterPro" id="IPR002882">
    <property type="entry name" value="CofD"/>
</dbReference>
<proteinExistence type="inferred from homology"/>
<dbReference type="SUPFAM" id="SSF142338">
    <property type="entry name" value="CofD-like"/>
    <property type="match status" value="1"/>
</dbReference>
<evidence type="ECO:0000313" key="4">
    <source>
        <dbReference type="EMBL" id="PQV63121.1"/>
    </source>
</evidence>
<sequence>MLKAREVNARPEVRAVRGMRGMRAVQWLTFGLGVKRWALLSIVGLALAIFGAALGFAYVALDFSLGVIEFIDRVTGRLPDSVGLGMICLTLGVVAVAVGLRGVYKSVERVYQGETRTDFLETALKRRRLDSGERVVAIGGGTGLSTMLRGLKHYSSNITAIVTMADDGGSSGMLREHGMLPPGDLRNCIAALAEAEPLMMKLFQHRFEGLGVLKGHSVGNLIVAAMFEMTGDFDQAVRETSKVLAIRGRVLPSTLDDVRLGAHLKDGTRIEGQVNVNKAENIDAVFLIPEHPKALPGVVEAIQEAEMIVIGPGSLFTSIIPNLLVPEIAAAIKASKAPKIYVCNVMTQPNETKDFSAADHVRALIHHIGQGVITHVLLNSGKVPEEVLARYELKGAQYIMPEEAEIEMLGVRPIHGPFIDVSNVVRHNPQKLAAAIFRIAARL</sequence>